<dbReference type="EMBL" id="VNJI01000019">
    <property type="protein sequence ID" value="TVY08835.1"/>
    <property type="molecule type" value="Genomic_DNA"/>
</dbReference>
<proteinExistence type="predicted"/>
<evidence type="ECO:0000256" key="2">
    <source>
        <dbReference type="ARBA" id="ARBA00022723"/>
    </source>
</evidence>
<reference evidence="6 7" key="1">
    <citation type="submission" date="2019-07" db="EMBL/GenBank/DDBJ databases">
        <authorList>
            <person name="Kim J."/>
        </authorList>
    </citation>
    <scope>NUCLEOTIDE SEQUENCE [LARGE SCALE GENOMIC DNA]</scope>
    <source>
        <strain evidence="6 7">JC52</strain>
    </source>
</reference>
<keyword evidence="2" id="KW-0479">Metal-binding</keyword>
<dbReference type="CDD" id="cd03467">
    <property type="entry name" value="Rieske"/>
    <property type="match status" value="1"/>
</dbReference>
<dbReference type="PANTHER" id="PTHR21496:SF23">
    <property type="entry name" value="3-PHENYLPROPIONATE_CINNAMIC ACID DIOXYGENASE FERREDOXIN SUBUNIT"/>
    <property type="match status" value="1"/>
</dbReference>
<name>A0A559K9M9_9BACL</name>
<protein>
    <submittedName>
        <fullName evidence="6">Rieske (2Fe-2S) protein</fullName>
    </submittedName>
</protein>
<dbReference type="PROSITE" id="PS51296">
    <property type="entry name" value="RIESKE"/>
    <property type="match status" value="1"/>
</dbReference>
<gene>
    <name evidence="6" type="ORF">FPZ49_16290</name>
</gene>
<evidence type="ECO:0000256" key="4">
    <source>
        <dbReference type="ARBA" id="ARBA00023014"/>
    </source>
</evidence>
<evidence type="ECO:0000256" key="1">
    <source>
        <dbReference type="ARBA" id="ARBA00022714"/>
    </source>
</evidence>
<dbReference type="Pfam" id="PF00355">
    <property type="entry name" value="Rieske"/>
    <property type="match status" value="1"/>
</dbReference>
<comment type="caution">
    <text evidence="6">The sequence shown here is derived from an EMBL/GenBank/DDBJ whole genome shotgun (WGS) entry which is preliminary data.</text>
</comment>
<dbReference type="Proteomes" id="UP000317036">
    <property type="component" value="Unassembled WGS sequence"/>
</dbReference>
<dbReference type="GO" id="GO:0051537">
    <property type="term" value="F:2 iron, 2 sulfur cluster binding"/>
    <property type="evidence" value="ECO:0007669"/>
    <property type="project" value="UniProtKB-KW"/>
</dbReference>
<evidence type="ECO:0000313" key="6">
    <source>
        <dbReference type="EMBL" id="TVY08835.1"/>
    </source>
</evidence>
<keyword evidence="1" id="KW-0001">2Fe-2S</keyword>
<dbReference type="PANTHER" id="PTHR21496">
    <property type="entry name" value="FERREDOXIN-RELATED"/>
    <property type="match status" value="1"/>
</dbReference>
<sequence>MGRHVVGTVTEMPAGSRKIVMLEGRSIGVFHVNQQFYALKNTCPHQNAPLCLGRVTGMTLPSEPGQYLYGREGEIVRCPWHGWEFDITNGKSIYDPHKCNVKTYEVVIESEEESVSVETYPVKVESGLVVVYV</sequence>
<feature type="domain" description="Rieske" evidence="5">
    <location>
        <begin position="3"/>
        <end position="115"/>
    </location>
</feature>
<dbReference type="GO" id="GO:0004497">
    <property type="term" value="F:monooxygenase activity"/>
    <property type="evidence" value="ECO:0007669"/>
    <property type="project" value="UniProtKB-ARBA"/>
</dbReference>
<dbReference type="GO" id="GO:0046872">
    <property type="term" value="F:metal ion binding"/>
    <property type="evidence" value="ECO:0007669"/>
    <property type="project" value="UniProtKB-KW"/>
</dbReference>
<evidence type="ECO:0000256" key="3">
    <source>
        <dbReference type="ARBA" id="ARBA00023004"/>
    </source>
</evidence>
<dbReference type="GO" id="GO:0016705">
    <property type="term" value="F:oxidoreductase activity, acting on paired donors, with incorporation or reduction of molecular oxygen"/>
    <property type="evidence" value="ECO:0007669"/>
    <property type="project" value="UniProtKB-ARBA"/>
</dbReference>
<accession>A0A559K9M9</accession>
<dbReference type="OrthoDB" id="9795104at2"/>
<keyword evidence="7" id="KW-1185">Reference proteome</keyword>
<evidence type="ECO:0000259" key="5">
    <source>
        <dbReference type="PROSITE" id="PS51296"/>
    </source>
</evidence>
<dbReference type="SUPFAM" id="SSF50022">
    <property type="entry name" value="ISP domain"/>
    <property type="match status" value="1"/>
</dbReference>
<keyword evidence="3" id="KW-0408">Iron</keyword>
<dbReference type="AlphaFoldDB" id="A0A559K9M9"/>
<dbReference type="InterPro" id="IPR017941">
    <property type="entry name" value="Rieske_2Fe-2S"/>
</dbReference>
<dbReference type="InterPro" id="IPR036922">
    <property type="entry name" value="Rieske_2Fe-2S_sf"/>
</dbReference>
<dbReference type="Gene3D" id="2.102.10.10">
    <property type="entry name" value="Rieske [2Fe-2S] iron-sulphur domain"/>
    <property type="match status" value="1"/>
</dbReference>
<evidence type="ECO:0000313" key="7">
    <source>
        <dbReference type="Proteomes" id="UP000317036"/>
    </source>
</evidence>
<dbReference type="RefSeq" id="WP_144848564.1">
    <property type="nucleotide sequence ID" value="NZ_VNJI01000019.1"/>
</dbReference>
<organism evidence="6 7">
    <name type="scientific">Paenibacillus cremeus</name>
    <dbReference type="NCBI Taxonomy" id="2163881"/>
    <lineage>
        <taxon>Bacteria</taxon>
        <taxon>Bacillati</taxon>
        <taxon>Bacillota</taxon>
        <taxon>Bacilli</taxon>
        <taxon>Bacillales</taxon>
        <taxon>Paenibacillaceae</taxon>
        <taxon>Paenibacillus</taxon>
    </lineage>
</organism>
<keyword evidence="4" id="KW-0411">Iron-sulfur</keyword>